<protein>
    <recommendedName>
        <fullName evidence="4">Large ribosomal subunit protein uL30</fullName>
    </recommendedName>
</protein>
<dbReference type="GO" id="GO:0006412">
    <property type="term" value="P:translation"/>
    <property type="evidence" value="ECO:0007669"/>
    <property type="project" value="UniProtKB-UniRule"/>
</dbReference>
<dbReference type="Proteomes" id="UP000564964">
    <property type="component" value="Unassembled WGS sequence"/>
</dbReference>
<dbReference type="HAMAP" id="MF_01371_A">
    <property type="entry name" value="Ribosomal_uL30_A"/>
    <property type="match status" value="1"/>
</dbReference>
<organism evidence="6 8">
    <name type="scientific">Candidatus Iainarchaeum sp</name>
    <dbReference type="NCBI Taxonomy" id="3101447"/>
    <lineage>
        <taxon>Archaea</taxon>
        <taxon>Candidatus Iainarchaeota</taxon>
        <taxon>Candidatus Iainarchaeia</taxon>
        <taxon>Candidatus Iainarchaeales</taxon>
        <taxon>Candidatus Iainarchaeaceae</taxon>
        <taxon>Candidatus Iainarchaeum</taxon>
    </lineage>
</organism>
<evidence type="ECO:0000313" key="8">
    <source>
        <dbReference type="Proteomes" id="UP000564964"/>
    </source>
</evidence>
<keyword evidence="2 4" id="KW-0689">Ribosomal protein</keyword>
<dbReference type="AlphaFoldDB" id="A0A7J4JKS4"/>
<dbReference type="InterPro" id="IPR005997">
    <property type="entry name" value="Ribosomal_uL30_arc"/>
</dbReference>
<comment type="similarity">
    <text evidence="1 4">Belongs to the universal ribosomal protein uL30 family.</text>
</comment>
<dbReference type="PANTHER" id="PTHR11524:SF16">
    <property type="entry name" value="LARGE RIBOSOMAL SUBUNIT PROTEIN UL30"/>
    <property type="match status" value="1"/>
</dbReference>
<dbReference type="GO" id="GO:0000463">
    <property type="term" value="P:maturation of LSU-rRNA from tricistronic rRNA transcript (SSU-rRNA, 5.8S rRNA, LSU-rRNA)"/>
    <property type="evidence" value="ECO:0007669"/>
    <property type="project" value="TreeGrafter"/>
</dbReference>
<keyword evidence="3 4" id="KW-0687">Ribonucleoprotein</keyword>
<gene>
    <name evidence="4" type="primary">rpl30</name>
    <name evidence="6" type="ORF">HA252_03885</name>
    <name evidence="7" type="ORF">J4203_04590</name>
</gene>
<evidence type="ECO:0000313" key="6">
    <source>
        <dbReference type="EMBL" id="HIH16517.1"/>
    </source>
</evidence>
<dbReference type="InterPro" id="IPR016082">
    <property type="entry name" value="Ribosomal_uL30_ferredoxin-like"/>
</dbReference>
<dbReference type="GO" id="GO:0003723">
    <property type="term" value="F:RNA binding"/>
    <property type="evidence" value="ECO:0007669"/>
    <property type="project" value="TreeGrafter"/>
</dbReference>
<dbReference type="Gene3D" id="3.30.1390.20">
    <property type="entry name" value="Ribosomal protein L30, ferredoxin-like fold domain"/>
    <property type="match status" value="1"/>
</dbReference>
<evidence type="ECO:0000256" key="4">
    <source>
        <dbReference type="HAMAP-Rule" id="MF_01371"/>
    </source>
</evidence>
<evidence type="ECO:0000256" key="1">
    <source>
        <dbReference type="ARBA" id="ARBA00007594"/>
    </source>
</evidence>
<name>A0A7J4JKS4_9ARCH</name>
<sequence length="155" mass="17520">MVMYAVVRVRGNVKVRPEHRRTLELLRLDRDNHLVLVREDPASRAMVNKVESYVTFGEVSAGALAGLLEKRGRLLGNKRLTAEFLKQHKLKDFKELAETVLAGKKRVEDFGVKGVFRLNPPSKGFERGGIKKAYNLGGALGYRGKEINELVERMM</sequence>
<dbReference type="InterPro" id="IPR035808">
    <property type="entry name" value="Ribosomal_uL30_euk_arc"/>
</dbReference>
<proteinExistence type="inferred from homology"/>
<dbReference type="CDD" id="cd01657">
    <property type="entry name" value="Ribosomal_L7_archeal_euk"/>
    <property type="match status" value="1"/>
</dbReference>
<evidence type="ECO:0000256" key="2">
    <source>
        <dbReference type="ARBA" id="ARBA00022980"/>
    </source>
</evidence>
<dbReference type="InterPro" id="IPR036919">
    <property type="entry name" value="Ribo_uL30_ferredoxin-like_sf"/>
</dbReference>
<dbReference type="InterPro" id="IPR039699">
    <property type="entry name" value="Ribosomal_uL30"/>
</dbReference>
<dbReference type="EMBL" id="JAGVWE010000004">
    <property type="protein sequence ID" value="MBS3063126.1"/>
    <property type="molecule type" value="Genomic_DNA"/>
</dbReference>
<dbReference type="PANTHER" id="PTHR11524">
    <property type="entry name" value="60S RIBOSOMAL PROTEIN L7"/>
    <property type="match status" value="1"/>
</dbReference>
<reference evidence="7" key="2">
    <citation type="submission" date="2021-03" db="EMBL/GenBank/DDBJ databases">
        <authorList>
            <person name="Jaffe A."/>
        </authorList>
    </citation>
    <scope>NUCLEOTIDE SEQUENCE</scope>
    <source>
        <strain evidence="7">RIFCSPLOWO2_01_FULL_58_19</strain>
    </source>
</reference>
<dbReference type="Pfam" id="PF00327">
    <property type="entry name" value="Ribosomal_L30"/>
    <property type="match status" value="1"/>
</dbReference>
<feature type="domain" description="Large ribosomal subunit protein uL30-like ferredoxin-like fold" evidence="5">
    <location>
        <begin position="4"/>
        <end position="54"/>
    </location>
</feature>
<evidence type="ECO:0000256" key="3">
    <source>
        <dbReference type="ARBA" id="ARBA00023274"/>
    </source>
</evidence>
<dbReference type="GO" id="GO:0022625">
    <property type="term" value="C:cytosolic large ribosomal subunit"/>
    <property type="evidence" value="ECO:0007669"/>
    <property type="project" value="UniProtKB-UniRule"/>
</dbReference>
<comment type="subunit">
    <text evidence="4">Part of the 50S ribosomal subunit.</text>
</comment>
<accession>A0A7J4JKS4</accession>
<dbReference type="SUPFAM" id="SSF55129">
    <property type="entry name" value="Ribosomal protein L30p/L7e"/>
    <property type="match status" value="1"/>
</dbReference>
<evidence type="ECO:0000259" key="5">
    <source>
        <dbReference type="Pfam" id="PF00327"/>
    </source>
</evidence>
<evidence type="ECO:0000313" key="7">
    <source>
        <dbReference type="EMBL" id="MBS3063126.1"/>
    </source>
</evidence>
<dbReference type="Gene3D" id="1.10.15.30">
    <property type="match status" value="1"/>
</dbReference>
<dbReference type="Proteomes" id="UP000678237">
    <property type="component" value="Unassembled WGS sequence"/>
</dbReference>
<comment type="caution">
    <text evidence="6">The sequence shown here is derived from an EMBL/GenBank/DDBJ whole genome shotgun (WGS) entry which is preliminary data.</text>
</comment>
<dbReference type="InterPro" id="IPR018038">
    <property type="entry name" value="Ribosomal_uL30_CS"/>
</dbReference>
<dbReference type="NCBIfam" id="NF004711">
    <property type="entry name" value="PRK06049.1"/>
    <property type="match status" value="1"/>
</dbReference>
<dbReference type="GO" id="GO:0003735">
    <property type="term" value="F:structural constituent of ribosome"/>
    <property type="evidence" value="ECO:0007669"/>
    <property type="project" value="UniProtKB-UniRule"/>
</dbReference>
<dbReference type="EMBL" id="DUGH01000096">
    <property type="protein sequence ID" value="HIH16517.1"/>
    <property type="molecule type" value="Genomic_DNA"/>
</dbReference>
<dbReference type="NCBIfam" id="TIGR01309">
    <property type="entry name" value="uL30_arch"/>
    <property type="match status" value="1"/>
</dbReference>
<dbReference type="PROSITE" id="PS00634">
    <property type="entry name" value="RIBOSOMAL_L30"/>
    <property type="match status" value="1"/>
</dbReference>
<reference evidence="8" key="1">
    <citation type="journal article" date="2020" name="bioRxiv">
        <title>A rank-normalized archaeal taxonomy based on genome phylogeny resolves widespread incomplete and uneven classifications.</title>
        <authorList>
            <person name="Rinke C."/>
            <person name="Chuvochina M."/>
            <person name="Mussig A.J."/>
            <person name="Chaumeil P.-A."/>
            <person name="Waite D.W."/>
            <person name="Whitman W.B."/>
            <person name="Parks D.H."/>
            <person name="Hugenholtz P."/>
        </authorList>
    </citation>
    <scope>NUCLEOTIDE SEQUENCE [LARGE SCALE GENOMIC DNA]</scope>
</reference>
<reference evidence="7" key="3">
    <citation type="submission" date="2021-05" db="EMBL/GenBank/DDBJ databases">
        <title>Protein family content uncovers lineage relationships and bacterial pathway maintenance mechanisms in DPANN archaea.</title>
        <authorList>
            <person name="Castelle C.J."/>
            <person name="Meheust R."/>
            <person name="Jaffe A.L."/>
            <person name="Seitz K."/>
            <person name="Gong X."/>
            <person name="Baker B.J."/>
            <person name="Banfield J.F."/>
        </authorList>
    </citation>
    <scope>NUCLEOTIDE SEQUENCE</scope>
    <source>
        <strain evidence="7">RIFCSPLOWO2_01_FULL_58_19</strain>
    </source>
</reference>